<sequence>MMSGRDVCAGWLRFLLPELVAGIVVKVGRWHHADSFPRKLSAMAPRTIRNSGSRQPGRLGLLGRPAHIRFRNVCSKDRPPAAIQDVPRSRCSGLRTLIRRGRRGASLSVEDQRKRCSSFNGQRTPYPEPGDRVPHRTQSKCQS</sequence>
<feature type="chain" id="PRO_5042491961" description="Secreted protein" evidence="2">
    <location>
        <begin position="23"/>
        <end position="143"/>
    </location>
</feature>
<evidence type="ECO:0000313" key="4">
    <source>
        <dbReference type="Proteomes" id="UP001243989"/>
    </source>
</evidence>
<keyword evidence="2" id="KW-0732">Signal</keyword>
<evidence type="ECO:0000313" key="3">
    <source>
        <dbReference type="EMBL" id="KAK1638298.1"/>
    </source>
</evidence>
<gene>
    <name evidence="3" type="ORF">BDP81DRAFT_424700</name>
</gene>
<evidence type="ECO:0000256" key="2">
    <source>
        <dbReference type="SAM" id="SignalP"/>
    </source>
</evidence>
<organism evidence="3 4">
    <name type="scientific">Colletotrichum phormii</name>
    <dbReference type="NCBI Taxonomy" id="359342"/>
    <lineage>
        <taxon>Eukaryota</taxon>
        <taxon>Fungi</taxon>
        <taxon>Dikarya</taxon>
        <taxon>Ascomycota</taxon>
        <taxon>Pezizomycotina</taxon>
        <taxon>Sordariomycetes</taxon>
        <taxon>Hypocreomycetidae</taxon>
        <taxon>Glomerellales</taxon>
        <taxon>Glomerellaceae</taxon>
        <taxon>Colletotrichum</taxon>
        <taxon>Colletotrichum acutatum species complex</taxon>
    </lineage>
</organism>
<keyword evidence="4" id="KW-1185">Reference proteome</keyword>
<feature type="signal peptide" evidence="2">
    <location>
        <begin position="1"/>
        <end position="22"/>
    </location>
</feature>
<dbReference type="RefSeq" id="XP_060446905.1">
    <property type="nucleotide sequence ID" value="XM_060590153.1"/>
</dbReference>
<dbReference type="Proteomes" id="UP001243989">
    <property type="component" value="Unassembled WGS sequence"/>
</dbReference>
<protein>
    <recommendedName>
        <fullName evidence="5">Secreted protein</fullName>
    </recommendedName>
</protein>
<dbReference type="AlphaFoldDB" id="A0AAI9ZWK8"/>
<evidence type="ECO:0000256" key="1">
    <source>
        <dbReference type="SAM" id="MobiDB-lite"/>
    </source>
</evidence>
<feature type="region of interest" description="Disordered" evidence="1">
    <location>
        <begin position="102"/>
        <end position="143"/>
    </location>
</feature>
<comment type="caution">
    <text evidence="3">The sequence shown here is derived from an EMBL/GenBank/DDBJ whole genome shotgun (WGS) entry which is preliminary data.</text>
</comment>
<dbReference type="GeneID" id="85475015"/>
<evidence type="ECO:0008006" key="5">
    <source>
        <dbReference type="Google" id="ProtNLM"/>
    </source>
</evidence>
<name>A0AAI9ZWK8_9PEZI</name>
<proteinExistence type="predicted"/>
<accession>A0AAI9ZWK8</accession>
<reference evidence="3" key="1">
    <citation type="submission" date="2021-06" db="EMBL/GenBank/DDBJ databases">
        <title>Comparative genomics, transcriptomics and evolutionary studies reveal genomic signatures of adaptation to plant cell wall in hemibiotrophic fungi.</title>
        <authorList>
            <consortium name="DOE Joint Genome Institute"/>
            <person name="Baroncelli R."/>
            <person name="Diaz J.F."/>
            <person name="Benocci T."/>
            <person name="Peng M."/>
            <person name="Battaglia E."/>
            <person name="Haridas S."/>
            <person name="Andreopoulos W."/>
            <person name="Labutti K."/>
            <person name="Pangilinan J."/>
            <person name="Floch G.L."/>
            <person name="Makela M.R."/>
            <person name="Henrissat B."/>
            <person name="Grigoriev I.V."/>
            <person name="Crouch J.A."/>
            <person name="De Vries R.P."/>
            <person name="Sukno S.A."/>
            <person name="Thon M.R."/>
        </authorList>
    </citation>
    <scope>NUCLEOTIDE SEQUENCE</scope>
    <source>
        <strain evidence="3">CBS 102054</strain>
    </source>
</reference>
<dbReference type="EMBL" id="JAHMHQ010000007">
    <property type="protein sequence ID" value="KAK1638298.1"/>
    <property type="molecule type" value="Genomic_DNA"/>
</dbReference>